<keyword evidence="4" id="KW-1185">Reference proteome</keyword>
<evidence type="ECO:0000313" key="2">
    <source>
        <dbReference type="EMBL" id="CAI9949468.1"/>
    </source>
</evidence>
<dbReference type="Pfam" id="PF13843">
    <property type="entry name" value="DDE_Tnp_1_7"/>
    <property type="match status" value="1"/>
</dbReference>
<dbReference type="AlphaFoldDB" id="A0AA86UTT7"/>
<evidence type="ECO:0000313" key="4">
    <source>
        <dbReference type="Proteomes" id="UP001642409"/>
    </source>
</evidence>
<reference evidence="2" key="1">
    <citation type="submission" date="2023-06" db="EMBL/GenBank/DDBJ databases">
        <authorList>
            <person name="Kurt Z."/>
        </authorList>
    </citation>
    <scope>NUCLEOTIDE SEQUENCE</scope>
</reference>
<gene>
    <name evidence="2" type="ORF">HINF_LOCUS37113</name>
    <name evidence="3" type="ORF">HINF_LOCUS66822</name>
</gene>
<evidence type="ECO:0000313" key="3">
    <source>
        <dbReference type="EMBL" id="CAL6093200.1"/>
    </source>
</evidence>
<organism evidence="2">
    <name type="scientific">Hexamita inflata</name>
    <dbReference type="NCBI Taxonomy" id="28002"/>
    <lineage>
        <taxon>Eukaryota</taxon>
        <taxon>Metamonada</taxon>
        <taxon>Diplomonadida</taxon>
        <taxon>Hexamitidae</taxon>
        <taxon>Hexamitinae</taxon>
        <taxon>Hexamita</taxon>
    </lineage>
</organism>
<dbReference type="EMBL" id="CAXDID020000455">
    <property type="protein sequence ID" value="CAL6093200.1"/>
    <property type="molecule type" value="Genomic_DNA"/>
</dbReference>
<accession>A0AA86UTT7</accession>
<dbReference type="Proteomes" id="UP001642409">
    <property type="component" value="Unassembled WGS sequence"/>
</dbReference>
<name>A0AA86UTT7_9EUKA</name>
<dbReference type="EMBL" id="CATOUU010000799">
    <property type="protein sequence ID" value="CAI9949468.1"/>
    <property type="molecule type" value="Genomic_DNA"/>
</dbReference>
<comment type="caution">
    <text evidence="2">The sequence shown here is derived from an EMBL/GenBank/DDBJ whole genome shotgun (WGS) entry which is preliminary data.</text>
</comment>
<reference evidence="3 4" key="2">
    <citation type="submission" date="2024-07" db="EMBL/GenBank/DDBJ databases">
        <authorList>
            <person name="Akdeniz Z."/>
        </authorList>
    </citation>
    <scope>NUCLEOTIDE SEQUENCE [LARGE SCALE GENOMIC DNA]</scope>
</reference>
<proteinExistence type="predicted"/>
<evidence type="ECO:0000259" key="1">
    <source>
        <dbReference type="Pfam" id="PF13843"/>
    </source>
</evidence>
<feature type="domain" description="PiggyBac transposable element-derived protein" evidence="1">
    <location>
        <begin position="11"/>
        <end position="64"/>
    </location>
</feature>
<sequence length="102" mass="11929">MDQVEWDKGKMVLYMDNGYNSVRLTQELANHNIRLCGTIQSTRMGLSRDEKTQLNDLQKKDFKVVRSAKKNAQRYPRCECCHLPERQGHETSSFCLHNARKV</sequence>
<dbReference type="InterPro" id="IPR029526">
    <property type="entry name" value="PGBD"/>
</dbReference>
<protein>
    <submittedName>
        <fullName evidence="2">PiggyBac transposable element-derived protein</fullName>
    </submittedName>
    <submittedName>
        <fullName evidence="3">PiggyBac_transposable element-derived protein</fullName>
    </submittedName>
</protein>